<dbReference type="EMBL" id="BMZB01000005">
    <property type="protein sequence ID" value="GGZ41426.1"/>
    <property type="molecule type" value="Genomic_DNA"/>
</dbReference>
<evidence type="ECO:0000313" key="2">
    <source>
        <dbReference type="Proteomes" id="UP000662572"/>
    </source>
</evidence>
<proteinExistence type="predicted"/>
<name>A0A918UWU3_9CAUL</name>
<dbReference type="Proteomes" id="UP000662572">
    <property type="component" value="Unassembled WGS sequence"/>
</dbReference>
<gene>
    <name evidence="1" type="ORF">GCM10011273_30040</name>
</gene>
<protein>
    <submittedName>
        <fullName evidence="1">Uncharacterized protein</fullName>
    </submittedName>
</protein>
<sequence length="78" mass="8895">MDAALREYNKTEELKQNEAWLREKLPLTLGALADLKAARRSQEIASTLVTDFNRGAKETRNQIQRALRGGNELRIDIN</sequence>
<evidence type="ECO:0000313" key="1">
    <source>
        <dbReference type="EMBL" id="GGZ41426.1"/>
    </source>
</evidence>
<comment type="caution">
    <text evidence="1">The sequence shown here is derived from an EMBL/GenBank/DDBJ whole genome shotgun (WGS) entry which is preliminary data.</text>
</comment>
<dbReference type="AlphaFoldDB" id="A0A918UWU3"/>
<dbReference type="RefSeq" id="WP_189488069.1">
    <property type="nucleotide sequence ID" value="NZ_BMZB01000005.1"/>
</dbReference>
<keyword evidence="2" id="KW-1185">Reference proteome</keyword>
<accession>A0A918UWU3</accession>
<reference evidence="1" key="1">
    <citation type="journal article" date="2014" name="Int. J. Syst. Evol. Microbiol.">
        <title>Complete genome sequence of Corynebacterium casei LMG S-19264T (=DSM 44701T), isolated from a smear-ripened cheese.</title>
        <authorList>
            <consortium name="US DOE Joint Genome Institute (JGI-PGF)"/>
            <person name="Walter F."/>
            <person name="Albersmeier A."/>
            <person name="Kalinowski J."/>
            <person name="Ruckert C."/>
        </authorList>
    </citation>
    <scope>NUCLEOTIDE SEQUENCE</scope>
    <source>
        <strain evidence="1">KCTC 32296</strain>
    </source>
</reference>
<reference evidence="1" key="2">
    <citation type="submission" date="2020-09" db="EMBL/GenBank/DDBJ databases">
        <authorList>
            <person name="Sun Q."/>
            <person name="Kim S."/>
        </authorList>
    </citation>
    <scope>NUCLEOTIDE SEQUENCE</scope>
    <source>
        <strain evidence="1">KCTC 32296</strain>
    </source>
</reference>
<organism evidence="1 2">
    <name type="scientific">Asticcacaulis endophyticus</name>
    <dbReference type="NCBI Taxonomy" id="1395890"/>
    <lineage>
        <taxon>Bacteria</taxon>
        <taxon>Pseudomonadati</taxon>
        <taxon>Pseudomonadota</taxon>
        <taxon>Alphaproteobacteria</taxon>
        <taxon>Caulobacterales</taxon>
        <taxon>Caulobacteraceae</taxon>
        <taxon>Asticcacaulis</taxon>
    </lineage>
</organism>